<feature type="domain" description="PNPLA" evidence="5">
    <location>
        <begin position="38"/>
        <end position="154"/>
    </location>
</feature>
<reference evidence="6 7" key="1">
    <citation type="submission" date="2019-07" db="EMBL/GenBank/DDBJ databases">
        <title>Whole genome shotgun sequence of Aliivibrio fischeri NBRC 101058.</title>
        <authorList>
            <person name="Hosoyama A."/>
            <person name="Uohara A."/>
            <person name="Ohji S."/>
            <person name="Ichikawa N."/>
        </authorList>
    </citation>
    <scope>NUCLEOTIDE SEQUENCE [LARGE SCALE GENOMIC DNA]</scope>
    <source>
        <strain evidence="6 7">NBRC 101058</strain>
    </source>
</reference>
<dbReference type="GO" id="GO:0016042">
    <property type="term" value="P:lipid catabolic process"/>
    <property type="evidence" value="ECO:0007669"/>
    <property type="project" value="UniProtKB-KW"/>
</dbReference>
<dbReference type="Pfam" id="PF01734">
    <property type="entry name" value="Patatin"/>
    <property type="match status" value="1"/>
</dbReference>
<dbReference type="EMBL" id="BJTZ01000001">
    <property type="protein sequence ID" value="GEK12061.1"/>
    <property type="molecule type" value="Genomic_DNA"/>
</dbReference>
<evidence type="ECO:0000313" key="7">
    <source>
        <dbReference type="Proteomes" id="UP000321787"/>
    </source>
</evidence>
<protein>
    <recommendedName>
        <fullName evidence="5">PNPLA domain-containing protein</fullName>
    </recommendedName>
</protein>
<evidence type="ECO:0000256" key="2">
    <source>
        <dbReference type="ARBA" id="ARBA00022963"/>
    </source>
</evidence>
<gene>
    <name evidence="6" type="ORF">AFI02nite_00970</name>
</gene>
<comment type="caution">
    <text evidence="6">The sequence shown here is derived from an EMBL/GenBank/DDBJ whole genome shotgun (WGS) entry which is preliminary data.</text>
</comment>
<sequence length="154" mass="16924">MRHVFSLNLLFVFLATFLFTPYLYAEPIKEPSRPKIALVLGGGGAKGAAHIGVLKALEELNIPIDIITGTSMGAYVGGLYATGKSASEIEAYLHTVDWYSGYQDEVGREEKNIRDKKYEDRFAINPSLGIRKEGVKSPKSAIQGQNTVVYGQRN</sequence>
<evidence type="ECO:0000256" key="1">
    <source>
        <dbReference type="ARBA" id="ARBA00022801"/>
    </source>
</evidence>
<dbReference type="InterPro" id="IPR016035">
    <property type="entry name" value="Acyl_Trfase/lysoPLipase"/>
</dbReference>
<dbReference type="GO" id="GO:0016787">
    <property type="term" value="F:hydrolase activity"/>
    <property type="evidence" value="ECO:0007669"/>
    <property type="project" value="UniProtKB-KW"/>
</dbReference>
<evidence type="ECO:0000256" key="3">
    <source>
        <dbReference type="ARBA" id="ARBA00023098"/>
    </source>
</evidence>
<keyword evidence="2" id="KW-0442">Lipid degradation</keyword>
<dbReference type="Proteomes" id="UP000321787">
    <property type="component" value="Unassembled WGS sequence"/>
</dbReference>
<keyword evidence="3" id="KW-0443">Lipid metabolism</keyword>
<dbReference type="PANTHER" id="PTHR14226">
    <property type="entry name" value="NEUROPATHY TARGET ESTERASE/SWISS CHEESE D.MELANOGASTER"/>
    <property type="match status" value="1"/>
</dbReference>
<comment type="caution">
    <text evidence="4">Lacks conserved residue(s) required for the propagation of feature annotation.</text>
</comment>
<feature type="short sequence motif" description="GXGXXG" evidence="4">
    <location>
        <begin position="42"/>
        <end position="47"/>
    </location>
</feature>
<organism evidence="6 7">
    <name type="scientific">Aliivibrio fischeri</name>
    <name type="common">Vibrio fischeri</name>
    <dbReference type="NCBI Taxonomy" id="668"/>
    <lineage>
        <taxon>Bacteria</taxon>
        <taxon>Pseudomonadati</taxon>
        <taxon>Pseudomonadota</taxon>
        <taxon>Gammaproteobacteria</taxon>
        <taxon>Vibrionales</taxon>
        <taxon>Vibrionaceae</taxon>
        <taxon>Aliivibrio</taxon>
    </lineage>
</organism>
<feature type="short sequence motif" description="GXSXG" evidence="4">
    <location>
        <begin position="69"/>
        <end position="73"/>
    </location>
</feature>
<dbReference type="PROSITE" id="PS51635">
    <property type="entry name" value="PNPLA"/>
    <property type="match status" value="1"/>
</dbReference>
<keyword evidence="1" id="KW-0378">Hydrolase</keyword>
<dbReference type="SUPFAM" id="SSF52151">
    <property type="entry name" value="FabD/lysophospholipase-like"/>
    <property type="match status" value="1"/>
</dbReference>
<dbReference type="InterPro" id="IPR050301">
    <property type="entry name" value="NTE"/>
</dbReference>
<evidence type="ECO:0000256" key="4">
    <source>
        <dbReference type="PROSITE-ProRule" id="PRU01161"/>
    </source>
</evidence>
<evidence type="ECO:0000259" key="5">
    <source>
        <dbReference type="PROSITE" id="PS51635"/>
    </source>
</evidence>
<dbReference type="AlphaFoldDB" id="A0A510UFH4"/>
<proteinExistence type="predicted"/>
<evidence type="ECO:0000313" key="6">
    <source>
        <dbReference type="EMBL" id="GEK12061.1"/>
    </source>
</evidence>
<name>A0A510UFH4_ALIFS</name>
<accession>A0A510UFH4</accession>
<dbReference type="Gene3D" id="3.40.1090.10">
    <property type="entry name" value="Cytosolic phospholipase A2 catalytic domain"/>
    <property type="match status" value="1"/>
</dbReference>
<dbReference type="InterPro" id="IPR002641">
    <property type="entry name" value="PNPLA_dom"/>
</dbReference>
<dbReference type="PANTHER" id="PTHR14226:SF29">
    <property type="entry name" value="NEUROPATHY TARGET ESTERASE SWS"/>
    <property type="match status" value="1"/>
</dbReference>